<keyword evidence="3" id="KW-1185">Reference proteome</keyword>
<keyword evidence="1" id="KW-0812">Transmembrane</keyword>
<dbReference type="Proteomes" id="UP000198775">
    <property type="component" value="Unassembled WGS sequence"/>
</dbReference>
<feature type="transmembrane region" description="Helical" evidence="1">
    <location>
        <begin position="68"/>
        <end position="87"/>
    </location>
</feature>
<dbReference type="InterPro" id="IPR055963">
    <property type="entry name" value="DUF7541"/>
</dbReference>
<dbReference type="RefSeq" id="WP_092659049.1">
    <property type="nucleotide sequence ID" value="NZ_FOCX01000006.1"/>
</dbReference>
<dbReference type="OrthoDB" id="206484at2157"/>
<evidence type="ECO:0000256" key="1">
    <source>
        <dbReference type="SAM" id="Phobius"/>
    </source>
</evidence>
<proteinExistence type="predicted"/>
<accession>A0A1H8KGS8</accession>
<keyword evidence="1" id="KW-1133">Transmembrane helix</keyword>
<keyword evidence="1" id="KW-0472">Membrane</keyword>
<name>A0A1H8KGS8_9EURY</name>
<sequence length="138" mass="14058">MEEEPGLSDQYRKASPWPMFVALGFVLSEVGIIIGIFSIAVGGLLLFGGSVAGILKESAYVDTLWGSLLAFGGVLAAIGLAVVAWRVGVDPGVLIDVVAAPGDFGLIVPRALAVALAGIILLAAGGTVQALERNVDAR</sequence>
<dbReference type="Pfam" id="PF24396">
    <property type="entry name" value="DUF7541"/>
    <property type="match status" value="1"/>
</dbReference>
<dbReference type="EMBL" id="FOCX01000006">
    <property type="protein sequence ID" value="SEN92169.1"/>
    <property type="molecule type" value="Genomic_DNA"/>
</dbReference>
<organism evidence="2 3">
    <name type="scientific">Halorientalis persicus</name>
    <dbReference type="NCBI Taxonomy" id="1367881"/>
    <lineage>
        <taxon>Archaea</taxon>
        <taxon>Methanobacteriati</taxon>
        <taxon>Methanobacteriota</taxon>
        <taxon>Stenosarchaea group</taxon>
        <taxon>Halobacteria</taxon>
        <taxon>Halobacteriales</taxon>
        <taxon>Haloarculaceae</taxon>
        <taxon>Halorientalis</taxon>
    </lineage>
</organism>
<evidence type="ECO:0000313" key="3">
    <source>
        <dbReference type="Proteomes" id="UP000198775"/>
    </source>
</evidence>
<protein>
    <recommendedName>
        <fullName evidence="4">Cox cluster protein</fullName>
    </recommendedName>
</protein>
<evidence type="ECO:0008006" key="4">
    <source>
        <dbReference type="Google" id="ProtNLM"/>
    </source>
</evidence>
<gene>
    <name evidence="2" type="ORF">SAMN05216388_100660</name>
</gene>
<feature type="transmembrane region" description="Helical" evidence="1">
    <location>
        <begin position="107"/>
        <end position="131"/>
    </location>
</feature>
<evidence type="ECO:0000313" key="2">
    <source>
        <dbReference type="EMBL" id="SEN92169.1"/>
    </source>
</evidence>
<dbReference type="AlphaFoldDB" id="A0A1H8KGS8"/>
<reference evidence="3" key="1">
    <citation type="submission" date="2016-10" db="EMBL/GenBank/DDBJ databases">
        <authorList>
            <person name="Varghese N."/>
            <person name="Submissions S."/>
        </authorList>
    </citation>
    <scope>NUCLEOTIDE SEQUENCE [LARGE SCALE GENOMIC DNA]</scope>
    <source>
        <strain evidence="3">IBRC-M 10043</strain>
    </source>
</reference>
<feature type="transmembrane region" description="Helical" evidence="1">
    <location>
        <begin position="20"/>
        <end position="47"/>
    </location>
</feature>